<dbReference type="OrthoDB" id="10581014at2759"/>
<feature type="compositionally biased region" description="Basic and acidic residues" evidence="1">
    <location>
        <begin position="83"/>
        <end position="93"/>
    </location>
</feature>
<dbReference type="AlphaFoldDB" id="A0A8X6K287"/>
<sequence length="140" mass="15773">MTDSSLTDCEQMTGTAPKNHEKVMMDINHDICNEKDYVNPTDHENMTFSEQSDFDETTDCEMSDSDEMTDVGQSDCEESASTECEKQESHTFDSESIATEDVYNPAEFEKRINPIGNTEEQQAAEDDKDCITCPSLKDIT</sequence>
<protein>
    <submittedName>
        <fullName evidence="2">Uncharacterized protein</fullName>
    </submittedName>
</protein>
<proteinExistence type="predicted"/>
<dbReference type="Proteomes" id="UP000887013">
    <property type="component" value="Unassembled WGS sequence"/>
</dbReference>
<dbReference type="EMBL" id="BMAW01092770">
    <property type="protein sequence ID" value="GFS56872.1"/>
    <property type="molecule type" value="Genomic_DNA"/>
</dbReference>
<gene>
    <name evidence="2" type="ORF">NPIL_395421</name>
</gene>
<evidence type="ECO:0000256" key="1">
    <source>
        <dbReference type="SAM" id="MobiDB-lite"/>
    </source>
</evidence>
<evidence type="ECO:0000313" key="2">
    <source>
        <dbReference type="EMBL" id="GFS56872.1"/>
    </source>
</evidence>
<feature type="compositionally biased region" description="Acidic residues" evidence="1">
    <location>
        <begin position="52"/>
        <end position="80"/>
    </location>
</feature>
<evidence type="ECO:0000313" key="3">
    <source>
        <dbReference type="Proteomes" id="UP000887013"/>
    </source>
</evidence>
<accession>A0A8X6K287</accession>
<name>A0A8X6K287_NEPPI</name>
<keyword evidence="3" id="KW-1185">Reference proteome</keyword>
<comment type="caution">
    <text evidence="2">The sequence shown here is derived from an EMBL/GenBank/DDBJ whole genome shotgun (WGS) entry which is preliminary data.</text>
</comment>
<feature type="region of interest" description="Disordered" evidence="1">
    <location>
        <begin position="1"/>
        <end position="20"/>
    </location>
</feature>
<reference evidence="2" key="1">
    <citation type="submission" date="2020-08" db="EMBL/GenBank/DDBJ databases">
        <title>Multicomponent nature underlies the extraordinary mechanical properties of spider dragline silk.</title>
        <authorList>
            <person name="Kono N."/>
            <person name="Nakamura H."/>
            <person name="Mori M."/>
            <person name="Yoshida Y."/>
            <person name="Ohtoshi R."/>
            <person name="Malay A.D."/>
            <person name="Moran D.A.P."/>
            <person name="Tomita M."/>
            <person name="Numata K."/>
            <person name="Arakawa K."/>
        </authorList>
    </citation>
    <scope>NUCLEOTIDE SEQUENCE</scope>
</reference>
<feature type="compositionally biased region" description="Polar residues" evidence="1">
    <location>
        <begin position="1"/>
        <end position="16"/>
    </location>
</feature>
<organism evidence="2 3">
    <name type="scientific">Nephila pilipes</name>
    <name type="common">Giant wood spider</name>
    <name type="synonym">Nephila maculata</name>
    <dbReference type="NCBI Taxonomy" id="299642"/>
    <lineage>
        <taxon>Eukaryota</taxon>
        <taxon>Metazoa</taxon>
        <taxon>Ecdysozoa</taxon>
        <taxon>Arthropoda</taxon>
        <taxon>Chelicerata</taxon>
        <taxon>Arachnida</taxon>
        <taxon>Araneae</taxon>
        <taxon>Araneomorphae</taxon>
        <taxon>Entelegynae</taxon>
        <taxon>Araneoidea</taxon>
        <taxon>Nephilidae</taxon>
        <taxon>Nephila</taxon>
    </lineage>
</organism>
<feature type="region of interest" description="Disordered" evidence="1">
    <location>
        <begin position="44"/>
        <end position="131"/>
    </location>
</feature>